<dbReference type="RefSeq" id="WP_185259356.1">
    <property type="nucleotide sequence ID" value="NZ_AP023368.1"/>
</dbReference>
<gene>
    <name evidence="1" type="ORF">bsdcttw_21190</name>
</gene>
<keyword evidence="2" id="KW-1185">Reference proteome</keyword>
<organism evidence="1 2">
    <name type="scientific">Anaerocolumna chitinilytica</name>
    <dbReference type="NCBI Taxonomy" id="1727145"/>
    <lineage>
        <taxon>Bacteria</taxon>
        <taxon>Bacillati</taxon>
        <taxon>Bacillota</taxon>
        <taxon>Clostridia</taxon>
        <taxon>Lachnospirales</taxon>
        <taxon>Lachnospiraceae</taxon>
        <taxon>Anaerocolumna</taxon>
    </lineage>
</organism>
<accession>A0A7I8DKU6</accession>
<proteinExistence type="predicted"/>
<name>A0A7I8DKU6_9FIRM</name>
<evidence type="ECO:0000313" key="2">
    <source>
        <dbReference type="Proteomes" id="UP000515703"/>
    </source>
</evidence>
<reference evidence="1 2" key="1">
    <citation type="submission" date="2020-08" db="EMBL/GenBank/DDBJ databases">
        <title>Draft genome sequencing of an Anaerocolumna strain isolated from anoxic soil subjected to BSD treatment.</title>
        <authorList>
            <person name="Uek A."/>
            <person name="Tonouchi A."/>
        </authorList>
    </citation>
    <scope>NUCLEOTIDE SEQUENCE [LARGE SCALE GENOMIC DNA]</scope>
    <source>
        <strain evidence="1 2">CTTW</strain>
    </source>
</reference>
<dbReference type="KEGG" id="acht:bsdcttw_21190"/>
<sequence length="215" mass="25112">MEYITSGDSTEAKGWLKTFKIAEAEKRKIKNFILRFPGMTFYKRLCSEMDTAWMQSWGEIFMGVYNGLPGYHFSSMDGGKYSDEWEVKKYEEQYFTLEDAFYGIPEFPLACGVYEKIMLEDTPLLIIASCLNEMVFLAIKMEEREAEKTKYLQEDLGVYRFSYYDVKEAGESSLEGLLETTEVQLVFPSFYEMFNRVTKIRISDEIIEAKSIKCN</sequence>
<evidence type="ECO:0000313" key="1">
    <source>
        <dbReference type="EMBL" id="BCJ99078.1"/>
    </source>
</evidence>
<protein>
    <submittedName>
        <fullName evidence="1">Uncharacterized protein</fullName>
    </submittedName>
</protein>
<dbReference type="AlphaFoldDB" id="A0A7I8DKU6"/>
<dbReference type="Proteomes" id="UP000515703">
    <property type="component" value="Chromosome"/>
</dbReference>
<reference evidence="1 2" key="2">
    <citation type="submission" date="2020-08" db="EMBL/GenBank/DDBJ databases">
        <authorList>
            <person name="Ueki A."/>
            <person name="Tonouchi A."/>
        </authorList>
    </citation>
    <scope>NUCLEOTIDE SEQUENCE [LARGE SCALE GENOMIC DNA]</scope>
    <source>
        <strain evidence="1 2">CTTW</strain>
    </source>
</reference>
<dbReference type="EMBL" id="AP023368">
    <property type="protein sequence ID" value="BCJ99078.1"/>
    <property type="molecule type" value="Genomic_DNA"/>
</dbReference>